<dbReference type="Pfam" id="PF00394">
    <property type="entry name" value="Cu-oxidase"/>
    <property type="match status" value="1"/>
</dbReference>
<dbReference type="InterPro" id="IPR045087">
    <property type="entry name" value="Cu-oxidase_fam"/>
</dbReference>
<keyword evidence="3" id="KW-0560">Oxidoreductase</keyword>
<dbReference type="InterPro" id="IPR001117">
    <property type="entry name" value="Cu-oxidase_2nd"/>
</dbReference>
<proteinExistence type="inferred from homology"/>
<keyword evidence="9" id="KW-1185">Reference proteome</keyword>
<feature type="domain" description="Plastocyanin-like" evidence="7">
    <location>
        <begin position="2"/>
        <end position="80"/>
    </location>
</feature>
<evidence type="ECO:0000256" key="5">
    <source>
        <dbReference type="ARBA" id="ARBA00023180"/>
    </source>
</evidence>
<name>A0ABR4EVF8_9PEZI</name>
<organism evidence="8 9">
    <name type="scientific">Diaporthe vaccinii</name>
    <dbReference type="NCBI Taxonomy" id="105482"/>
    <lineage>
        <taxon>Eukaryota</taxon>
        <taxon>Fungi</taxon>
        <taxon>Dikarya</taxon>
        <taxon>Ascomycota</taxon>
        <taxon>Pezizomycotina</taxon>
        <taxon>Sordariomycetes</taxon>
        <taxon>Sordariomycetidae</taxon>
        <taxon>Diaporthales</taxon>
        <taxon>Diaporthaceae</taxon>
        <taxon>Diaporthe</taxon>
        <taxon>Diaporthe eres species complex</taxon>
    </lineage>
</organism>
<keyword evidence="5" id="KW-0325">Glycoprotein</keyword>
<accession>A0ABR4EVF8</accession>
<gene>
    <name evidence="8" type="ORF">FJTKL_07149</name>
</gene>
<dbReference type="EMBL" id="JBAWTH010000025">
    <property type="protein sequence ID" value="KAL2286389.1"/>
    <property type="molecule type" value="Genomic_DNA"/>
</dbReference>
<dbReference type="InterPro" id="IPR008972">
    <property type="entry name" value="Cupredoxin"/>
</dbReference>
<protein>
    <recommendedName>
        <fullName evidence="10">Multicopper oxidase</fullName>
    </recommendedName>
</protein>
<evidence type="ECO:0000256" key="4">
    <source>
        <dbReference type="ARBA" id="ARBA00023008"/>
    </source>
</evidence>
<dbReference type="Pfam" id="PF07732">
    <property type="entry name" value="Cu-oxidase_3"/>
    <property type="match status" value="1"/>
</dbReference>
<comment type="similarity">
    <text evidence="1">Belongs to the multicopper oxidase family.</text>
</comment>
<dbReference type="Gene3D" id="2.60.40.420">
    <property type="entry name" value="Cupredoxins - blue copper proteins"/>
    <property type="match status" value="2"/>
</dbReference>
<evidence type="ECO:0000259" key="7">
    <source>
        <dbReference type="Pfam" id="PF07732"/>
    </source>
</evidence>
<evidence type="ECO:0000259" key="6">
    <source>
        <dbReference type="Pfam" id="PF00394"/>
    </source>
</evidence>
<sequence>MVVKLRNSSPFNTTIHYHGIEMFQTPWSDGTPGISQAQIGPGCSFTYQWKATQHGSFFYHAHSASQVNDGLYGPIVIHPAPSTPAPYELITTDPVSLSAIQKAEKTLITKLAAPGAPPPNYAAIPPEFFNGCAATEGSTEVIHVAQKSASDETWVMFDLISALSLQQVQFSLDELTMYMIAADGNYIEPEAVQSLEIYNGQRYTLLAKLTQPKKYRMRISGTTDTLMIFATALLDFQIPGETQSTQPTIPYINEVGQNTTADVKILNPNTIRPYLPDTIPKAADVTYKLTTVVGGQVIYWAFNQTILPLETVDLSPLLLSPQPGRQDNHTITNPPGGVWVDYVLQVAPLKYKRSRSTANGFYKPNPSCIKLHSH</sequence>
<reference evidence="8 9" key="1">
    <citation type="submission" date="2024-03" db="EMBL/GenBank/DDBJ databases">
        <title>A high-quality draft genome sequence of Diaporthe vaccinii, a causative agent of upright dieback and viscid rot disease in cranberry plants.</title>
        <authorList>
            <person name="Sarrasin M."/>
            <person name="Lang B.F."/>
            <person name="Burger G."/>
        </authorList>
    </citation>
    <scope>NUCLEOTIDE SEQUENCE [LARGE SCALE GENOMIC DNA]</scope>
    <source>
        <strain evidence="8 9">IS7</strain>
    </source>
</reference>
<evidence type="ECO:0000313" key="9">
    <source>
        <dbReference type="Proteomes" id="UP001600888"/>
    </source>
</evidence>
<evidence type="ECO:0000256" key="3">
    <source>
        <dbReference type="ARBA" id="ARBA00023002"/>
    </source>
</evidence>
<evidence type="ECO:0008006" key="10">
    <source>
        <dbReference type="Google" id="ProtNLM"/>
    </source>
</evidence>
<evidence type="ECO:0000256" key="1">
    <source>
        <dbReference type="ARBA" id="ARBA00010609"/>
    </source>
</evidence>
<dbReference type="PANTHER" id="PTHR11709">
    <property type="entry name" value="MULTI-COPPER OXIDASE"/>
    <property type="match status" value="1"/>
</dbReference>
<dbReference type="Proteomes" id="UP001600888">
    <property type="component" value="Unassembled WGS sequence"/>
</dbReference>
<feature type="domain" description="Plastocyanin-like" evidence="6">
    <location>
        <begin position="128"/>
        <end position="225"/>
    </location>
</feature>
<dbReference type="InterPro" id="IPR011707">
    <property type="entry name" value="Cu-oxidase-like_N"/>
</dbReference>
<comment type="caution">
    <text evidence="8">The sequence shown here is derived from an EMBL/GenBank/DDBJ whole genome shotgun (WGS) entry which is preliminary data.</text>
</comment>
<keyword evidence="2" id="KW-0479">Metal-binding</keyword>
<evidence type="ECO:0000256" key="2">
    <source>
        <dbReference type="ARBA" id="ARBA00022723"/>
    </source>
</evidence>
<evidence type="ECO:0000313" key="8">
    <source>
        <dbReference type="EMBL" id="KAL2286389.1"/>
    </source>
</evidence>
<keyword evidence="4" id="KW-0186">Copper</keyword>
<dbReference type="PANTHER" id="PTHR11709:SF488">
    <property type="entry name" value="LACCASE-RELATED"/>
    <property type="match status" value="1"/>
</dbReference>
<dbReference type="SUPFAM" id="SSF49503">
    <property type="entry name" value="Cupredoxins"/>
    <property type="match status" value="2"/>
</dbReference>